<dbReference type="VEuPathDB" id="FungiDB:FUN_015640"/>
<evidence type="ECO:0000256" key="3">
    <source>
        <dbReference type="ARBA" id="ARBA00022771"/>
    </source>
</evidence>
<keyword evidence="7" id="KW-0539">Nucleus</keyword>
<dbReference type="AlphaFoldDB" id="A0A2I1FZR5"/>
<keyword evidence="6" id="KW-0804">Transcription</keyword>
<dbReference type="Proteomes" id="UP000234323">
    <property type="component" value="Unassembled WGS sequence"/>
</dbReference>
<proteinExistence type="predicted"/>
<keyword evidence="5" id="KW-0805">Transcription regulation</keyword>
<dbReference type="GO" id="GO:0005634">
    <property type="term" value="C:nucleus"/>
    <property type="evidence" value="ECO:0007669"/>
    <property type="project" value="UniProtKB-SubCell"/>
</dbReference>
<dbReference type="GO" id="GO:0008270">
    <property type="term" value="F:zinc ion binding"/>
    <property type="evidence" value="ECO:0007669"/>
    <property type="project" value="UniProtKB-KW"/>
</dbReference>
<evidence type="ECO:0000256" key="7">
    <source>
        <dbReference type="ARBA" id="ARBA00023242"/>
    </source>
</evidence>
<organism evidence="10 11">
    <name type="scientific">Rhizophagus irregularis</name>
    <dbReference type="NCBI Taxonomy" id="588596"/>
    <lineage>
        <taxon>Eukaryota</taxon>
        <taxon>Fungi</taxon>
        <taxon>Fungi incertae sedis</taxon>
        <taxon>Mucoromycota</taxon>
        <taxon>Glomeromycotina</taxon>
        <taxon>Glomeromycetes</taxon>
        <taxon>Glomerales</taxon>
        <taxon>Glomeraceae</taxon>
        <taxon>Rhizophagus</taxon>
    </lineage>
</organism>
<dbReference type="SMART" id="SM00614">
    <property type="entry name" value="ZnF_BED"/>
    <property type="match status" value="1"/>
</dbReference>
<dbReference type="SUPFAM" id="SSF57667">
    <property type="entry name" value="beta-beta-alpha zinc fingers"/>
    <property type="match status" value="1"/>
</dbReference>
<evidence type="ECO:0000313" key="10">
    <source>
        <dbReference type="EMBL" id="PKY39843.1"/>
    </source>
</evidence>
<evidence type="ECO:0000256" key="2">
    <source>
        <dbReference type="ARBA" id="ARBA00022723"/>
    </source>
</evidence>
<dbReference type="Pfam" id="PF02892">
    <property type="entry name" value="zf-BED"/>
    <property type="match status" value="1"/>
</dbReference>
<reference evidence="10 11" key="1">
    <citation type="submission" date="2015-10" db="EMBL/GenBank/DDBJ databases">
        <title>Genome analyses suggest a sexual origin of heterokaryosis in a supposedly ancient asexual fungus.</title>
        <authorList>
            <person name="Ropars J."/>
            <person name="Sedzielewska K."/>
            <person name="Noel J."/>
            <person name="Charron P."/>
            <person name="Farinelli L."/>
            <person name="Marton T."/>
            <person name="Kruger M."/>
            <person name="Pelin A."/>
            <person name="Brachmann A."/>
            <person name="Corradi N."/>
        </authorList>
    </citation>
    <scope>NUCLEOTIDE SEQUENCE [LARGE SCALE GENOMIC DNA]</scope>
    <source>
        <strain evidence="10 11">A4</strain>
    </source>
</reference>
<evidence type="ECO:0000313" key="11">
    <source>
        <dbReference type="Proteomes" id="UP000234323"/>
    </source>
</evidence>
<evidence type="ECO:0000256" key="1">
    <source>
        <dbReference type="ARBA" id="ARBA00004123"/>
    </source>
</evidence>
<dbReference type="SUPFAM" id="SSF140996">
    <property type="entry name" value="Hermes dimerisation domain"/>
    <property type="match status" value="1"/>
</dbReference>
<comment type="subcellular location">
    <subcellularLocation>
        <location evidence="1">Nucleus</location>
    </subcellularLocation>
</comment>
<sequence length="160" mass="18585">MNNNTMISDITDIDSESLSDSIILQDITPQINEPEDNSQTKKHSKSLVYNYFTLNEINNRYNCNYCDKSYKVAKDSSTSSLWKHIKSKHNDLFLEINQITEALNKLEISEQLVFTQKSFRNDLVHWIVVDDQPFTVVHNKFFQKMIKRLNSEAIIPSPGP</sequence>
<evidence type="ECO:0000256" key="5">
    <source>
        <dbReference type="ARBA" id="ARBA00023015"/>
    </source>
</evidence>
<dbReference type="PANTHER" id="PTHR46481">
    <property type="entry name" value="ZINC FINGER BED DOMAIN-CONTAINING PROTEIN 4"/>
    <property type="match status" value="1"/>
</dbReference>
<keyword evidence="4" id="KW-0862">Zinc</keyword>
<keyword evidence="11" id="KW-1185">Reference proteome</keyword>
<evidence type="ECO:0000259" key="9">
    <source>
        <dbReference type="PROSITE" id="PS50808"/>
    </source>
</evidence>
<protein>
    <recommendedName>
        <fullName evidence="9">BED-type domain-containing protein</fullName>
    </recommendedName>
</protein>
<evidence type="ECO:0000256" key="8">
    <source>
        <dbReference type="PROSITE-ProRule" id="PRU00027"/>
    </source>
</evidence>
<dbReference type="InterPro" id="IPR052035">
    <property type="entry name" value="ZnF_BED_domain_contain"/>
</dbReference>
<accession>A0A2I1FZR5</accession>
<dbReference type="InterPro" id="IPR003656">
    <property type="entry name" value="Znf_BED"/>
</dbReference>
<keyword evidence="3 8" id="KW-0863">Zinc-finger</keyword>
<dbReference type="PANTHER" id="PTHR46481:SF10">
    <property type="entry name" value="ZINC FINGER BED DOMAIN-CONTAINING PROTEIN 39"/>
    <property type="match status" value="1"/>
</dbReference>
<dbReference type="GO" id="GO:0003677">
    <property type="term" value="F:DNA binding"/>
    <property type="evidence" value="ECO:0007669"/>
    <property type="project" value="InterPro"/>
</dbReference>
<evidence type="ECO:0000256" key="4">
    <source>
        <dbReference type="ARBA" id="ARBA00022833"/>
    </source>
</evidence>
<dbReference type="EMBL" id="LLXI01000079">
    <property type="protein sequence ID" value="PKY39843.1"/>
    <property type="molecule type" value="Genomic_DNA"/>
</dbReference>
<feature type="domain" description="BED-type" evidence="9">
    <location>
        <begin position="43"/>
        <end position="96"/>
    </location>
</feature>
<name>A0A2I1FZR5_9GLOM</name>
<comment type="caution">
    <text evidence="10">The sequence shown here is derived from an EMBL/GenBank/DDBJ whole genome shotgun (WGS) entry which is preliminary data.</text>
</comment>
<gene>
    <name evidence="10" type="ORF">RhiirA4_453109</name>
</gene>
<dbReference type="GO" id="GO:0009791">
    <property type="term" value="P:post-embryonic development"/>
    <property type="evidence" value="ECO:0007669"/>
    <property type="project" value="UniProtKB-ARBA"/>
</dbReference>
<keyword evidence="2" id="KW-0479">Metal-binding</keyword>
<dbReference type="VEuPathDB" id="FungiDB:RhiirA1_475638"/>
<dbReference type="InterPro" id="IPR036236">
    <property type="entry name" value="Znf_C2H2_sf"/>
</dbReference>
<dbReference type="PROSITE" id="PS50808">
    <property type="entry name" value="ZF_BED"/>
    <property type="match status" value="1"/>
</dbReference>
<evidence type="ECO:0000256" key="6">
    <source>
        <dbReference type="ARBA" id="ARBA00023163"/>
    </source>
</evidence>